<sequence>MKKALMILTGLTAMAAIAFWLNSTGSDTKVSKSEIQSKNTVAEKAQNPHKQHLVAHQHAHPAKPKAQPQVTPINNLAAVQSDSGYPADPVFTQSETAEKVLKASGKLRENLRGEVYLEIDNSHLSSLETGDTLKLEVPFFDMYYDAEVASTDQDRHGNKTINASFELNDETYNTTLTINDHAIYAHVNTPYGIYTLAGDGQYAWMAESSDLVHGAIPDQIGPGEDDHSDGSDIPQKPIEIAGK</sequence>
<evidence type="ECO:0000256" key="2">
    <source>
        <dbReference type="SAM" id="SignalP"/>
    </source>
</evidence>
<protein>
    <submittedName>
        <fullName evidence="3">Uncharacterized protein</fullName>
    </submittedName>
</protein>
<keyword evidence="4" id="KW-1185">Reference proteome</keyword>
<organism evidence="3 4">
    <name type="scientific">Thalassomonas haliotis</name>
    <dbReference type="NCBI Taxonomy" id="485448"/>
    <lineage>
        <taxon>Bacteria</taxon>
        <taxon>Pseudomonadati</taxon>
        <taxon>Pseudomonadota</taxon>
        <taxon>Gammaproteobacteria</taxon>
        <taxon>Alteromonadales</taxon>
        <taxon>Colwelliaceae</taxon>
        <taxon>Thalassomonas</taxon>
    </lineage>
</organism>
<feature type="chain" id="PRO_5046055082" evidence="2">
    <location>
        <begin position="19"/>
        <end position="243"/>
    </location>
</feature>
<dbReference type="RefSeq" id="WP_274051100.1">
    <property type="nucleotide sequence ID" value="NZ_CP059693.1"/>
</dbReference>
<accession>A0ABY7VBW7</accession>
<name>A0ABY7VBW7_9GAMM</name>
<keyword evidence="2" id="KW-0732">Signal</keyword>
<proteinExistence type="predicted"/>
<feature type="region of interest" description="Disordered" evidence="1">
    <location>
        <begin position="215"/>
        <end position="243"/>
    </location>
</feature>
<evidence type="ECO:0000313" key="4">
    <source>
        <dbReference type="Proteomes" id="UP001215231"/>
    </source>
</evidence>
<evidence type="ECO:0000313" key="3">
    <source>
        <dbReference type="EMBL" id="WDE11026.1"/>
    </source>
</evidence>
<gene>
    <name evidence="3" type="ORF">H3N35_22750</name>
</gene>
<reference evidence="3 4" key="1">
    <citation type="journal article" date="2022" name="Mar. Drugs">
        <title>Bioassay-Guided Fractionation Leads to the Detection of Cholic Acid Generated by the Rare Thalassomonas sp.</title>
        <authorList>
            <person name="Pheiffer F."/>
            <person name="Schneider Y.K."/>
            <person name="Hansen E.H."/>
            <person name="Andersen J.H."/>
            <person name="Isaksson J."/>
            <person name="Busche T."/>
            <person name="R C."/>
            <person name="Kalinowski J."/>
            <person name="Zyl L.V."/>
            <person name="Trindade M."/>
        </authorList>
    </citation>
    <scope>NUCLEOTIDE SEQUENCE [LARGE SCALE GENOMIC DNA]</scope>
    <source>
        <strain evidence="3 4">A5K-61T</strain>
    </source>
</reference>
<dbReference type="EMBL" id="CP059693">
    <property type="protein sequence ID" value="WDE11026.1"/>
    <property type="molecule type" value="Genomic_DNA"/>
</dbReference>
<dbReference type="Proteomes" id="UP001215231">
    <property type="component" value="Chromosome"/>
</dbReference>
<evidence type="ECO:0000256" key="1">
    <source>
        <dbReference type="SAM" id="MobiDB-lite"/>
    </source>
</evidence>
<feature type="signal peptide" evidence="2">
    <location>
        <begin position="1"/>
        <end position="18"/>
    </location>
</feature>